<dbReference type="GO" id="GO:0006281">
    <property type="term" value="P:DNA repair"/>
    <property type="evidence" value="ECO:0007669"/>
    <property type="project" value="UniProtKB-KW"/>
</dbReference>
<protein>
    <recommendedName>
        <fullName evidence="3">methylated-DNA--[protein]-cysteine S-methyltransferase</fullName>
        <ecNumber evidence="3">2.1.1.63</ecNumber>
    </recommendedName>
</protein>
<dbReference type="AlphaFoldDB" id="A0A8A2VEK7"/>
<dbReference type="Gene3D" id="1.10.10.10">
    <property type="entry name" value="Winged helix-like DNA-binding domain superfamily/Winged helix DNA-binding domain"/>
    <property type="match status" value="1"/>
</dbReference>
<evidence type="ECO:0000256" key="8">
    <source>
        <dbReference type="ARBA" id="ARBA00049348"/>
    </source>
</evidence>
<evidence type="ECO:0000256" key="6">
    <source>
        <dbReference type="ARBA" id="ARBA00022763"/>
    </source>
</evidence>
<keyword evidence="5" id="KW-0808">Transferase</keyword>
<name>A0A8A2VEK7_9EURY</name>
<evidence type="ECO:0000313" key="11">
    <source>
        <dbReference type="Proteomes" id="UP000663203"/>
    </source>
</evidence>
<evidence type="ECO:0000256" key="4">
    <source>
        <dbReference type="ARBA" id="ARBA00022603"/>
    </source>
</evidence>
<evidence type="ECO:0000256" key="2">
    <source>
        <dbReference type="ARBA" id="ARBA00008711"/>
    </source>
</evidence>
<keyword evidence="6" id="KW-0227">DNA damage</keyword>
<dbReference type="PANTHER" id="PTHR10815:SF13">
    <property type="entry name" value="METHYLATED-DNA--PROTEIN-CYSTEINE METHYLTRANSFERASE"/>
    <property type="match status" value="1"/>
</dbReference>
<dbReference type="Proteomes" id="UP000663203">
    <property type="component" value="Chromosome"/>
</dbReference>
<dbReference type="PROSITE" id="PS00374">
    <property type="entry name" value="MGMT"/>
    <property type="match status" value="1"/>
</dbReference>
<organism evidence="10 11">
    <name type="scientific">Haloterrigena alkaliphila</name>
    <dbReference type="NCBI Taxonomy" id="2816475"/>
    <lineage>
        <taxon>Archaea</taxon>
        <taxon>Methanobacteriati</taxon>
        <taxon>Methanobacteriota</taxon>
        <taxon>Stenosarchaea group</taxon>
        <taxon>Halobacteria</taxon>
        <taxon>Halobacteriales</taxon>
        <taxon>Natrialbaceae</taxon>
        <taxon>Haloterrigena</taxon>
    </lineage>
</organism>
<evidence type="ECO:0000313" key="10">
    <source>
        <dbReference type="EMBL" id="QSX00490.1"/>
    </source>
</evidence>
<dbReference type="InterPro" id="IPR014048">
    <property type="entry name" value="MethylDNA_cys_MeTrfase_DNA-bd"/>
</dbReference>
<evidence type="ECO:0000256" key="3">
    <source>
        <dbReference type="ARBA" id="ARBA00011918"/>
    </source>
</evidence>
<keyword evidence="7" id="KW-0234">DNA repair</keyword>
<sequence length="133" mass="14536">MQVPVFGRDREIDASRIDADPATIREQVREYEDGVRTEFDLEIDYPDDFTGAVMRAMARIPPGETRTYGDLAAELETAPVAVGQACGRNPIPVIVPCHRVVGRDSLTGYMGGLDLKRQLLEHEGAAIPGDPEA</sequence>
<keyword evidence="4" id="KW-0489">Methyltransferase</keyword>
<feature type="domain" description="Methylated-DNA-[protein]-cysteine S-methyltransferase DNA binding" evidence="9">
    <location>
        <begin position="48"/>
        <end position="125"/>
    </location>
</feature>
<comment type="catalytic activity">
    <reaction evidence="1">
        <text>a 4-O-methyl-thymidine in DNA + L-cysteinyl-[protein] = a thymidine in DNA + S-methyl-L-cysteinyl-[protein]</text>
        <dbReference type="Rhea" id="RHEA:53428"/>
        <dbReference type="Rhea" id="RHEA-COMP:10131"/>
        <dbReference type="Rhea" id="RHEA-COMP:10132"/>
        <dbReference type="Rhea" id="RHEA-COMP:13555"/>
        <dbReference type="Rhea" id="RHEA-COMP:13556"/>
        <dbReference type="ChEBI" id="CHEBI:29950"/>
        <dbReference type="ChEBI" id="CHEBI:82612"/>
        <dbReference type="ChEBI" id="CHEBI:137386"/>
        <dbReference type="ChEBI" id="CHEBI:137387"/>
        <dbReference type="EC" id="2.1.1.63"/>
    </reaction>
</comment>
<accession>A0A8A2VEK7</accession>
<dbReference type="SUPFAM" id="SSF46767">
    <property type="entry name" value="Methylated DNA-protein cysteine methyltransferase, C-terminal domain"/>
    <property type="match status" value="1"/>
</dbReference>
<dbReference type="Pfam" id="PF01035">
    <property type="entry name" value="DNA_binding_1"/>
    <property type="match status" value="1"/>
</dbReference>
<dbReference type="GO" id="GO:0032259">
    <property type="term" value="P:methylation"/>
    <property type="evidence" value="ECO:0007669"/>
    <property type="project" value="UniProtKB-KW"/>
</dbReference>
<dbReference type="GO" id="GO:0003908">
    <property type="term" value="F:methylated-DNA-[protein]-cysteine S-methyltransferase activity"/>
    <property type="evidence" value="ECO:0007669"/>
    <property type="project" value="UniProtKB-EC"/>
</dbReference>
<dbReference type="KEGG" id="hakz:J0X25_05890"/>
<dbReference type="GeneID" id="63186817"/>
<evidence type="ECO:0000256" key="7">
    <source>
        <dbReference type="ARBA" id="ARBA00023204"/>
    </source>
</evidence>
<dbReference type="NCBIfam" id="TIGR00589">
    <property type="entry name" value="ogt"/>
    <property type="match status" value="1"/>
</dbReference>
<proteinExistence type="inferred from homology"/>
<gene>
    <name evidence="10" type="ORF">J0X25_05890</name>
</gene>
<dbReference type="InterPro" id="IPR001497">
    <property type="entry name" value="MethylDNA_cys_MeTrfase_AS"/>
</dbReference>
<comment type="similarity">
    <text evidence="2">Belongs to the MGMT family.</text>
</comment>
<dbReference type="PANTHER" id="PTHR10815">
    <property type="entry name" value="METHYLATED-DNA--PROTEIN-CYSTEINE METHYLTRANSFERASE"/>
    <property type="match status" value="1"/>
</dbReference>
<dbReference type="CDD" id="cd06445">
    <property type="entry name" value="ATase"/>
    <property type="match status" value="1"/>
</dbReference>
<dbReference type="InterPro" id="IPR036217">
    <property type="entry name" value="MethylDNA_cys_MeTrfase_DNAb"/>
</dbReference>
<evidence type="ECO:0000256" key="1">
    <source>
        <dbReference type="ARBA" id="ARBA00001286"/>
    </source>
</evidence>
<evidence type="ECO:0000256" key="5">
    <source>
        <dbReference type="ARBA" id="ARBA00022679"/>
    </source>
</evidence>
<dbReference type="EMBL" id="CP071462">
    <property type="protein sequence ID" value="QSX00490.1"/>
    <property type="molecule type" value="Genomic_DNA"/>
</dbReference>
<comment type="catalytic activity">
    <reaction evidence="8">
        <text>a 6-O-methyl-2'-deoxyguanosine in DNA + L-cysteinyl-[protein] = S-methyl-L-cysteinyl-[protein] + a 2'-deoxyguanosine in DNA</text>
        <dbReference type="Rhea" id="RHEA:24000"/>
        <dbReference type="Rhea" id="RHEA-COMP:10131"/>
        <dbReference type="Rhea" id="RHEA-COMP:10132"/>
        <dbReference type="Rhea" id="RHEA-COMP:11367"/>
        <dbReference type="Rhea" id="RHEA-COMP:11368"/>
        <dbReference type="ChEBI" id="CHEBI:29950"/>
        <dbReference type="ChEBI" id="CHEBI:82612"/>
        <dbReference type="ChEBI" id="CHEBI:85445"/>
        <dbReference type="ChEBI" id="CHEBI:85448"/>
        <dbReference type="EC" id="2.1.1.63"/>
    </reaction>
</comment>
<evidence type="ECO:0000259" key="9">
    <source>
        <dbReference type="Pfam" id="PF01035"/>
    </source>
</evidence>
<dbReference type="FunFam" id="1.10.10.10:FF:000214">
    <property type="entry name" value="Methylated-DNA--protein-cysteine methyltransferase"/>
    <property type="match status" value="1"/>
</dbReference>
<dbReference type="InterPro" id="IPR036388">
    <property type="entry name" value="WH-like_DNA-bd_sf"/>
</dbReference>
<reference evidence="10 11" key="1">
    <citation type="submission" date="2021-03" db="EMBL/GenBank/DDBJ databases">
        <title>Haloterrigena longa sp. nov. and Haloterrigena limicola sp. nov., extremely halophilic archaea isolated from a salt lake.</title>
        <authorList>
            <person name="Henglin C."/>
        </authorList>
    </citation>
    <scope>NUCLEOTIDE SEQUENCE [LARGE SCALE GENOMIC DNA]</scope>
    <source>
        <strain evidence="10 11">KZCA68</strain>
    </source>
</reference>
<dbReference type="RefSeq" id="WP_207290208.1">
    <property type="nucleotide sequence ID" value="NZ_CP071462.1"/>
</dbReference>
<dbReference type="EC" id="2.1.1.63" evidence="3"/>
<keyword evidence="11" id="KW-1185">Reference proteome</keyword>